<dbReference type="PRINTS" id="PR00377">
    <property type="entry name" value="IMPHPHTASES"/>
</dbReference>
<evidence type="ECO:0000313" key="1">
    <source>
        <dbReference type="EMBL" id="EFX96108.1"/>
    </source>
</evidence>
<reference evidence="1 2" key="1">
    <citation type="submission" date="2011-01" db="EMBL/GenBank/DDBJ databases">
        <authorList>
            <person name="Muzny D."/>
            <person name="Qin X."/>
            <person name="Buhay C."/>
            <person name="Dugan-Rocha S."/>
            <person name="Ding Y."/>
            <person name="Chen G."/>
            <person name="Hawes A."/>
            <person name="Holder M."/>
            <person name="Jhangiani S."/>
            <person name="Johnson A."/>
            <person name="Khan Z."/>
            <person name="Li Z."/>
            <person name="Liu W."/>
            <person name="Liu X."/>
            <person name="Perez L."/>
            <person name="Shen H."/>
            <person name="Wang Q."/>
            <person name="Watt J."/>
            <person name="Xi L."/>
            <person name="Xin Y."/>
            <person name="Zhou J."/>
            <person name="Deng J."/>
            <person name="Jiang H."/>
            <person name="Liu Y."/>
            <person name="Qu J."/>
            <person name="Song X.-Z."/>
            <person name="Zhang L."/>
            <person name="Villasana D."/>
            <person name="Johnson A."/>
            <person name="Liu J."/>
            <person name="Liyanage D."/>
            <person name="Lorensuhewa L."/>
            <person name="Robinson T."/>
            <person name="Song A."/>
            <person name="Song B.-B."/>
            <person name="Dinh H."/>
            <person name="Thornton R."/>
            <person name="Coyle M."/>
            <person name="Francisco L."/>
            <person name="Jackson L."/>
            <person name="Javaid M."/>
            <person name="Korchina V."/>
            <person name="Kovar C."/>
            <person name="Mata R."/>
            <person name="Mathew T."/>
            <person name="Ngo R."/>
            <person name="Nguyen L."/>
            <person name="Nguyen N."/>
            <person name="Okwuonu G."/>
            <person name="Ongeri F."/>
            <person name="Pham C."/>
            <person name="Simmons D."/>
            <person name="Wilczek-Boney K."/>
            <person name="Hale W."/>
            <person name="Jakkamsetti A."/>
            <person name="Pham P."/>
            <person name="Ruth R."/>
            <person name="San Lucas F."/>
            <person name="Warren J."/>
            <person name="Zhang J."/>
            <person name="Zhao Z."/>
            <person name="Zhou C."/>
            <person name="Zhu D."/>
            <person name="Lee S."/>
            <person name="Bess C."/>
            <person name="Blankenburg K."/>
            <person name="Forbes L."/>
            <person name="Fu Q."/>
            <person name="Gubbala S."/>
            <person name="Hirani K."/>
            <person name="Jayaseelan J.C."/>
            <person name="Lara F."/>
            <person name="Munidasa M."/>
            <person name="Palculict T."/>
            <person name="Patil S."/>
            <person name="Pu L.-L."/>
            <person name="Saada N."/>
            <person name="Tang L."/>
            <person name="Weissenberger G."/>
            <person name="Zhu Y."/>
            <person name="Hemphill L."/>
            <person name="Shang Y."/>
            <person name="Youmans B."/>
            <person name="Ayvaz T."/>
            <person name="Ross M."/>
            <person name="Santibanez J."/>
            <person name="Aqrawi P."/>
            <person name="Gross S."/>
            <person name="Joshi V."/>
            <person name="Fowler G."/>
            <person name="Nazareth L."/>
            <person name="Reid J."/>
            <person name="Worley K."/>
            <person name="Petrosino J."/>
            <person name="Highlander S."/>
            <person name="Gibbs R."/>
        </authorList>
    </citation>
    <scope>NUCLEOTIDE SEQUENCE [LARGE SCALE GENOMIC DNA]</scope>
    <source>
        <strain evidence="1 2">ATCC 49124</strain>
    </source>
</reference>
<protein>
    <submittedName>
        <fullName evidence="1">Inositol monophosphatase family protein</fullName>
        <ecNumber evidence="1">3.1.3.25</ecNumber>
    </submittedName>
</protein>
<dbReference type="Gene3D" id="3.30.540.10">
    <property type="entry name" value="Fructose-1,6-Bisphosphatase, subunit A, domain 1"/>
    <property type="match status" value="1"/>
</dbReference>
<dbReference type="GO" id="GO:0052834">
    <property type="term" value="F:inositol monophosphate phosphatase activity"/>
    <property type="evidence" value="ECO:0007669"/>
    <property type="project" value="UniProtKB-EC"/>
</dbReference>
<dbReference type="EMBL" id="AEVI01000044">
    <property type="protein sequence ID" value="EFX96108.1"/>
    <property type="molecule type" value="Genomic_DNA"/>
</dbReference>
<keyword evidence="1" id="KW-0378">Hydrolase</keyword>
<dbReference type="Pfam" id="PF00459">
    <property type="entry name" value="Inositol_P"/>
    <property type="match status" value="1"/>
</dbReference>
<dbReference type="PANTHER" id="PTHR20854:SF4">
    <property type="entry name" value="INOSITOL-1-MONOPHOSPHATASE-RELATED"/>
    <property type="match status" value="1"/>
</dbReference>
<name>A0ABP2KJI2_STRVE</name>
<keyword evidence="2" id="KW-1185">Reference proteome</keyword>
<evidence type="ECO:0000313" key="2">
    <source>
        <dbReference type="Proteomes" id="UP000003697"/>
    </source>
</evidence>
<comment type="caution">
    <text evidence="1">The sequence shown here is derived from an EMBL/GenBank/DDBJ whole genome shotgun (WGS) entry which is preliminary data.</text>
</comment>
<dbReference type="CDD" id="cd01637">
    <property type="entry name" value="IMPase_like"/>
    <property type="match status" value="1"/>
</dbReference>
<gene>
    <name evidence="1" type="primary">suhB</name>
    <name evidence="1" type="ORF">HMPREF9425_0986</name>
</gene>
<dbReference type="InterPro" id="IPR000760">
    <property type="entry name" value="Inositol_monophosphatase-like"/>
</dbReference>
<accession>A0ABP2KJI2</accession>
<dbReference type="Gene3D" id="3.40.190.80">
    <property type="match status" value="1"/>
</dbReference>
<dbReference type="SUPFAM" id="SSF56655">
    <property type="entry name" value="Carbohydrate phosphatase"/>
    <property type="match status" value="1"/>
</dbReference>
<organism evidence="1 2">
    <name type="scientific">Streptococcus vestibularis ATCC 49124</name>
    <dbReference type="NCBI Taxonomy" id="889206"/>
    <lineage>
        <taxon>Bacteria</taxon>
        <taxon>Bacillati</taxon>
        <taxon>Bacillota</taxon>
        <taxon>Bacilli</taxon>
        <taxon>Lactobacillales</taxon>
        <taxon>Streptococcaceae</taxon>
        <taxon>Streptococcus</taxon>
    </lineage>
</organism>
<dbReference type="Proteomes" id="UP000003697">
    <property type="component" value="Unassembled WGS sequence"/>
</dbReference>
<dbReference type="PANTHER" id="PTHR20854">
    <property type="entry name" value="INOSITOL MONOPHOSPHATASE"/>
    <property type="match status" value="1"/>
</dbReference>
<sequence>MYHLENKLIFAKEIIKEAGAFIKESLSKTITVEEKTAFDDLVTNIDKQTQDLLVARIKSSFPSDNIFAEENGLVHNIKDGNVWVLDPIDGTVNFIVQQDNFCVMIAYYEEGQGKFGLIYNVMADQLFYGGGQFDVYCNDKLLPAYKSRPLDRCLVASNGAMYAKNFHGLKDLIDKTLGVRVYGGAGLSMSKVLSGQILAYFSVIYPWDYAAASIMGEKLGYHLETITGEPLDYSSRQAVMLVPKDRLEEIKDIMGSEN</sequence>
<proteinExistence type="predicted"/>
<dbReference type="EC" id="3.1.3.25" evidence="1"/>